<reference evidence="3 4" key="1">
    <citation type="submission" date="2020-08" db="EMBL/GenBank/DDBJ databases">
        <title>Genomic Encyclopedia of Type Strains, Phase III (KMG-III): the genomes of soil and plant-associated and newly described type strains.</title>
        <authorList>
            <person name="Whitman W."/>
        </authorList>
    </citation>
    <scope>NUCLEOTIDE SEQUENCE [LARGE SCALE GENOMIC DNA]</scope>
    <source>
        <strain evidence="3 4">CECT 8897</strain>
    </source>
</reference>
<dbReference type="InterPro" id="IPR024654">
    <property type="entry name" value="Calcineurin-like_PHP_lpxH"/>
</dbReference>
<dbReference type="PANTHER" id="PTHR37844">
    <property type="entry name" value="SER/THR PROTEIN PHOSPHATASE SUPERFAMILY (AFU_ORTHOLOGUE AFUA_1G14840)"/>
    <property type="match status" value="1"/>
</dbReference>
<organism evidence="3 4">
    <name type="scientific">Pseudoduganella violacea</name>
    <dbReference type="NCBI Taxonomy" id="1715466"/>
    <lineage>
        <taxon>Bacteria</taxon>
        <taxon>Pseudomonadati</taxon>
        <taxon>Pseudomonadota</taxon>
        <taxon>Betaproteobacteria</taxon>
        <taxon>Burkholderiales</taxon>
        <taxon>Oxalobacteraceae</taxon>
        <taxon>Telluria group</taxon>
        <taxon>Pseudoduganella</taxon>
    </lineage>
</organism>
<name>A0A7W5B9F6_9BURK</name>
<proteinExistence type="inferred from homology"/>
<protein>
    <submittedName>
        <fullName evidence="3">Putative phosphodiesterase</fullName>
    </submittedName>
</protein>
<dbReference type="AlphaFoldDB" id="A0A7W5B9F6"/>
<accession>A0A7W5B9F6</accession>
<evidence type="ECO:0000313" key="3">
    <source>
        <dbReference type="EMBL" id="MBB3119022.1"/>
    </source>
</evidence>
<dbReference type="EMBL" id="JACHXD010000005">
    <property type="protein sequence ID" value="MBB3119022.1"/>
    <property type="molecule type" value="Genomic_DNA"/>
</dbReference>
<dbReference type="Gene3D" id="3.60.21.10">
    <property type="match status" value="1"/>
</dbReference>
<dbReference type="PANTHER" id="PTHR37844:SF2">
    <property type="entry name" value="SER_THR PROTEIN PHOSPHATASE SUPERFAMILY (AFU_ORTHOLOGUE AFUA_1G14840)"/>
    <property type="match status" value="1"/>
</dbReference>
<sequence>MRLLILSDLHHELWREKAPQIDLTLSRPDIVVLAGDISSGVKAVQWATDAFAGTPVLYVSGNHEAYGKNLDDIQDDIEAACMGAPTVHFLNCSEYIHGSVRFIGATLWTDFKLFGDDTRADAMREAESAMTDYKRIRLAKKGYRKLRAADTAQLHAAHKSWIKKKLAEPFAGSTVVITHMAPSMRSVPGQYRSDLSSAAYASQMEDLVAQADLWVHGHMHETMDYRIGKCRVVCNPCGYINRDGGAQNAQFDPSFIVELPDG</sequence>
<dbReference type="Pfam" id="PF12850">
    <property type="entry name" value="Metallophos_2"/>
    <property type="match status" value="1"/>
</dbReference>
<dbReference type="Proteomes" id="UP000541535">
    <property type="component" value="Unassembled WGS sequence"/>
</dbReference>
<comment type="caution">
    <text evidence="3">The sequence shown here is derived from an EMBL/GenBank/DDBJ whole genome shotgun (WGS) entry which is preliminary data.</text>
</comment>
<feature type="domain" description="Calcineurin-like phosphoesterase" evidence="2">
    <location>
        <begin position="1"/>
        <end position="236"/>
    </location>
</feature>
<dbReference type="InterPro" id="IPR029052">
    <property type="entry name" value="Metallo-depent_PP-like"/>
</dbReference>
<evidence type="ECO:0000256" key="1">
    <source>
        <dbReference type="ARBA" id="ARBA00008950"/>
    </source>
</evidence>
<comment type="similarity">
    <text evidence="1">Belongs to the metallophosphoesterase superfamily. YfcE family.</text>
</comment>
<keyword evidence="4" id="KW-1185">Reference proteome</keyword>
<dbReference type="RefSeq" id="WP_183440903.1">
    <property type="nucleotide sequence ID" value="NZ_JACHXD010000005.1"/>
</dbReference>
<evidence type="ECO:0000313" key="4">
    <source>
        <dbReference type="Proteomes" id="UP000541535"/>
    </source>
</evidence>
<gene>
    <name evidence="3" type="ORF">FHS03_002073</name>
</gene>
<dbReference type="SUPFAM" id="SSF56300">
    <property type="entry name" value="Metallo-dependent phosphatases"/>
    <property type="match status" value="1"/>
</dbReference>
<evidence type="ECO:0000259" key="2">
    <source>
        <dbReference type="Pfam" id="PF12850"/>
    </source>
</evidence>